<gene>
    <name evidence="1" type="ORF">E2R66_19580</name>
</gene>
<evidence type="ECO:0000313" key="1">
    <source>
        <dbReference type="EMBL" id="TFF35167.1"/>
    </source>
</evidence>
<dbReference type="EMBL" id="SOZE01000023">
    <property type="protein sequence ID" value="TFF35167.1"/>
    <property type="molecule type" value="Genomic_DNA"/>
</dbReference>
<keyword evidence="2" id="KW-1185">Reference proteome</keyword>
<protein>
    <submittedName>
        <fullName evidence="1">Uncharacterized protein</fullName>
    </submittedName>
</protein>
<organism evidence="1 2">
    <name type="scientific">Mucilaginibacter psychrotolerans</name>
    <dbReference type="NCBI Taxonomy" id="1524096"/>
    <lineage>
        <taxon>Bacteria</taxon>
        <taxon>Pseudomonadati</taxon>
        <taxon>Bacteroidota</taxon>
        <taxon>Sphingobacteriia</taxon>
        <taxon>Sphingobacteriales</taxon>
        <taxon>Sphingobacteriaceae</taxon>
        <taxon>Mucilaginibacter</taxon>
    </lineage>
</organism>
<name>A0A4Y8S9F8_9SPHI</name>
<dbReference type="AlphaFoldDB" id="A0A4Y8S9F8"/>
<dbReference type="OrthoDB" id="5522116at2"/>
<reference evidence="1 2" key="1">
    <citation type="journal article" date="2017" name="Int. J. Syst. Evol. Microbiol.">
        <title>Mucilaginibacterpsychrotolerans sp. nov., isolated from peatlands.</title>
        <authorList>
            <person name="Deng Y."/>
            <person name="Shen L."/>
            <person name="Xu B."/>
            <person name="Liu Y."/>
            <person name="Gu Z."/>
            <person name="Liu H."/>
            <person name="Zhou Y."/>
        </authorList>
    </citation>
    <scope>NUCLEOTIDE SEQUENCE [LARGE SCALE GENOMIC DNA]</scope>
    <source>
        <strain evidence="1 2">NH7-4</strain>
    </source>
</reference>
<accession>A0A4Y8S9F8</accession>
<evidence type="ECO:0000313" key="2">
    <source>
        <dbReference type="Proteomes" id="UP000297540"/>
    </source>
</evidence>
<comment type="caution">
    <text evidence="1">The sequence shown here is derived from an EMBL/GenBank/DDBJ whole genome shotgun (WGS) entry which is preliminary data.</text>
</comment>
<dbReference type="Proteomes" id="UP000297540">
    <property type="component" value="Unassembled WGS sequence"/>
</dbReference>
<proteinExistence type="predicted"/>
<dbReference type="RefSeq" id="WP_133233808.1">
    <property type="nucleotide sequence ID" value="NZ_SOZE01000023.1"/>
</dbReference>
<sequence>MGIAEDSVNISWKSVAKRMRMKLPAWMPKSIRVPMFVKVVFILALLGGVACYCGALIKIYPQKQSVGYFAGECYGTCEVNYIITADSLVVDRFNNVTRKKEHIVTKGDFRKLKFEVPLAMILHPKNFGCPDCSDGGALTLGFTYRGNTYSYALDSDYAPWYFKNMGDVIGDRIAKVDSIAPYKD</sequence>